<dbReference type="PANTHER" id="PTHR43357:SF4">
    <property type="entry name" value="INNER MEMBRANE ABC TRANSPORTER PERMEASE PROTEIN YDCV"/>
    <property type="match status" value="1"/>
</dbReference>
<feature type="transmembrane region" description="Helical" evidence="8">
    <location>
        <begin position="306"/>
        <end position="336"/>
    </location>
</feature>
<reference evidence="10 11" key="1">
    <citation type="submission" date="2023-09" db="EMBL/GenBank/DDBJ databases">
        <title>Pyrofollis japonicus gen. nov. sp. nov., a novel member of the family Pyrodictiaceae isolated from the Iheya North hydrothermal field.</title>
        <authorList>
            <person name="Miyazaki U."/>
            <person name="Sanari M."/>
            <person name="Tame A."/>
            <person name="Kitajima M."/>
            <person name="Okamoto A."/>
            <person name="Sawayama S."/>
            <person name="Miyazaki J."/>
            <person name="Takai K."/>
            <person name="Nakagawa S."/>
        </authorList>
    </citation>
    <scope>NUCLEOTIDE SEQUENCE [LARGE SCALE GENOMIC DNA]</scope>
    <source>
        <strain evidence="10 11">AV2</strain>
    </source>
</reference>
<dbReference type="InterPro" id="IPR000515">
    <property type="entry name" value="MetI-like"/>
</dbReference>
<evidence type="ECO:0000256" key="1">
    <source>
        <dbReference type="ARBA" id="ARBA00004429"/>
    </source>
</evidence>
<keyword evidence="3" id="KW-1003">Cell membrane</keyword>
<keyword evidence="5 8" id="KW-0812">Transmembrane</keyword>
<feature type="transmembrane region" description="Helical" evidence="8">
    <location>
        <begin position="428"/>
        <end position="450"/>
    </location>
</feature>
<dbReference type="Gene3D" id="1.10.3720.10">
    <property type="entry name" value="MetI-like"/>
    <property type="match status" value="2"/>
</dbReference>
<keyword evidence="7 8" id="KW-0472">Membrane</keyword>
<accession>A0ABN6ZUP3</accession>
<evidence type="ECO:0000256" key="2">
    <source>
        <dbReference type="ARBA" id="ARBA00022448"/>
    </source>
</evidence>
<dbReference type="PANTHER" id="PTHR43357">
    <property type="entry name" value="INNER MEMBRANE ABC TRANSPORTER PERMEASE PROTEIN YDCV"/>
    <property type="match status" value="1"/>
</dbReference>
<feature type="transmembrane region" description="Helical" evidence="8">
    <location>
        <begin position="264"/>
        <end position="286"/>
    </location>
</feature>
<sequence>MRTPLWPAAPATALVVLLLLAPVMYTFSPGLVLEGVRLAVERPGSLSPVANTPAVEVLKAGGRYTVVLRGPSLGAIPGSLVLALVVSSAATLLGFLAALAALLYRKLSRVAIVLAVVSLLPYPFVEAYVVRRLVDPENGLVNLALRPLGVGLVVQGVAGVALYQVLVFTPIAFIILYGYMSGISREAVESALQLGAAGARLAWLVARLSSPAIAASAAVTAVLSLDDVAGPLVFQMDSGARSLLAYRAYSYFMESVTGTVSPTALGYSVILLSVSLAVFLAGYPFIAKTYRGLQPASRNAGILPRLGLRGAWAVAALAVSLGAPALVKLLAIAYGFSGNWVASPIPSIGFDSFRALFEMPDLVRGVLNSLFYTAVSLAVSLVLALPASHVLARRAGRLAALADAVVNIPVAVPGIVLAYAYYVVFHSLFAGTLLDPITGPWIYLVAGYTVRRLTLLYKAAQALVASIPVELEEAAAALGAGVGRVERAIIAPIAIQRLQPAIVFTALSIATEVSLSITIGGLAGSSGFTHPAPLMYLVAGYMSYGGLAYAGVLALATTILHAGVVVLALLEARLALIILRKSYR</sequence>
<protein>
    <submittedName>
        <fullName evidence="10">Iron ABC transporter permease</fullName>
    </submittedName>
</protein>
<keyword evidence="11" id="KW-1185">Reference proteome</keyword>
<evidence type="ECO:0000256" key="4">
    <source>
        <dbReference type="ARBA" id="ARBA00022519"/>
    </source>
</evidence>
<dbReference type="RefSeq" id="WP_338250180.1">
    <property type="nucleotide sequence ID" value="NZ_AP028907.1"/>
</dbReference>
<feature type="transmembrane region" description="Helical" evidence="8">
    <location>
        <begin position="110"/>
        <end position="130"/>
    </location>
</feature>
<evidence type="ECO:0000259" key="9">
    <source>
        <dbReference type="PROSITE" id="PS50928"/>
    </source>
</evidence>
<feature type="domain" description="ABC transmembrane type-1" evidence="9">
    <location>
        <begin position="366"/>
        <end position="570"/>
    </location>
</feature>
<evidence type="ECO:0000256" key="6">
    <source>
        <dbReference type="ARBA" id="ARBA00022989"/>
    </source>
</evidence>
<keyword evidence="4" id="KW-0997">Cell inner membrane</keyword>
<keyword evidence="6 8" id="KW-1133">Transmembrane helix</keyword>
<evidence type="ECO:0000313" key="11">
    <source>
        <dbReference type="Proteomes" id="UP001341135"/>
    </source>
</evidence>
<evidence type="ECO:0000313" key="10">
    <source>
        <dbReference type="EMBL" id="BES82655.1"/>
    </source>
</evidence>
<keyword evidence="2" id="KW-0813">Transport</keyword>
<feature type="domain" description="ABC transmembrane type-1" evidence="9">
    <location>
        <begin position="76"/>
        <end position="282"/>
    </location>
</feature>
<feature type="transmembrane region" description="Helical" evidence="8">
    <location>
        <begin position="201"/>
        <end position="225"/>
    </location>
</feature>
<feature type="transmembrane region" description="Helical" evidence="8">
    <location>
        <begin position="404"/>
        <end position="422"/>
    </location>
</feature>
<feature type="transmembrane region" description="Helical" evidence="8">
    <location>
        <begin position="80"/>
        <end position="103"/>
    </location>
</feature>
<feature type="transmembrane region" description="Helical" evidence="8">
    <location>
        <begin position="370"/>
        <end position="392"/>
    </location>
</feature>
<gene>
    <name evidence="10" type="ORF">PABY_22220</name>
</gene>
<organism evidence="10 11">
    <name type="scientific">Pyrodictium abyssi</name>
    <dbReference type="NCBI Taxonomy" id="54256"/>
    <lineage>
        <taxon>Archaea</taxon>
        <taxon>Thermoproteota</taxon>
        <taxon>Thermoprotei</taxon>
        <taxon>Desulfurococcales</taxon>
        <taxon>Pyrodictiaceae</taxon>
        <taxon>Pyrodictium</taxon>
    </lineage>
</organism>
<dbReference type="PROSITE" id="PS50928">
    <property type="entry name" value="ABC_TM1"/>
    <property type="match status" value="2"/>
</dbReference>
<proteinExistence type="predicted"/>
<evidence type="ECO:0000256" key="5">
    <source>
        <dbReference type="ARBA" id="ARBA00022692"/>
    </source>
</evidence>
<evidence type="ECO:0000256" key="3">
    <source>
        <dbReference type="ARBA" id="ARBA00022475"/>
    </source>
</evidence>
<dbReference type="SUPFAM" id="SSF161098">
    <property type="entry name" value="MetI-like"/>
    <property type="match status" value="2"/>
</dbReference>
<feature type="transmembrane region" description="Helical" evidence="8">
    <location>
        <begin position="501"/>
        <end position="524"/>
    </location>
</feature>
<evidence type="ECO:0000256" key="7">
    <source>
        <dbReference type="ARBA" id="ARBA00023136"/>
    </source>
</evidence>
<dbReference type="Proteomes" id="UP001341135">
    <property type="component" value="Chromosome"/>
</dbReference>
<feature type="transmembrane region" description="Helical" evidence="8">
    <location>
        <begin position="150"/>
        <end position="180"/>
    </location>
</feature>
<dbReference type="InterPro" id="IPR035906">
    <property type="entry name" value="MetI-like_sf"/>
</dbReference>
<name>A0ABN6ZUP3_9CREN</name>
<dbReference type="EMBL" id="AP028907">
    <property type="protein sequence ID" value="BES82655.1"/>
    <property type="molecule type" value="Genomic_DNA"/>
</dbReference>
<dbReference type="CDD" id="cd06261">
    <property type="entry name" value="TM_PBP2"/>
    <property type="match status" value="1"/>
</dbReference>
<dbReference type="GeneID" id="89290227"/>
<feature type="transmembrane region" description="Helical" evidence="8">
    <location>
        <begin position="544"/>
        <end position="570"/>
    </location>
</feature>
<evidence type="ECO:0000256" key="8">
    <source>
        <dbReference type="SAM" id="Phobius"/>
    </source>
</evidence>
<comment type="subcellular location">
    <subcellularLocation>
        <location evidence="1">Cell inner membrane</location>
        <topology evidence="1">Multi-pass membrane protein</topology>
    </subcellularLocation>
</comment>